<accession>A0A1B7YRT3</accession>
<keyword evidence="7" id="KW-0408">Iron</keyword>
<dbReference type="PANTHER" id="PTHR46206">
    <property type="entry name" value="CYTOCHROME P450"/>
    <property type="match status" value="1"/>
</dbReference>
<dbReference type="AlphaFoldDB" id="A0A1B7YRT3"/>
<comment type="cofactor">
    <cofactor evidence="1">
        <name>heme</name>
        <dbReference type="ChEBI" id="CHEBI:30413"/>
    </cofactor>
</comment>
<sequence length="622" mass="70301">MWSVPEHRPHIAETSSDTLPGWSRTSNNPPNGQIRKAETKEPKQINALVSFTDNTGGAVVTRRCNTMITPAEILEHYQVIRQTFAPLRLSRWQLMRLLASQLWREASPVAKTVGVAAVLLLLVSIVAWMTRPPSLRRLGIPPAIKSKSGRLDFKEVLEDTAKMRPDTPFYLNAFGTEYVVMPSKCFDEVKRLPEKNASGFAYFYQVFHGAWTGAGVQTPELGKWTNENVNGKKRTIAVELTRAIPSLVQWRQQDCAAAFNMAVGACPDWREIKLYPTMQDMVASVNASAIVGRELGTDQKWIRAVDRMPMGVAIPTIILGYLPALLRPITKPFLFLPLKLIRWKIKRMLRPVLERDIREYECSADKKDLFGPKEQGKVQLTGWLLARYKGKMDFDALVQDYITLSFESTPSTASTLFFLVCELAADPTLQDLLRQELQEQTEDGRLPQTHLNELRKMDSVMRESARVNPFSYLVLYRKLRAPTKLSLGPELPAGTNICVDAHHINNSPTLWDRPDVFDGLRHYRARQTPQNENRFKFANLGSDAPGWGDGLQACPGRMFADNTIKIILTHLLLHYDVRLRPGEAKPKKGAMPNGSIMPDLGARILFRSRPEAPWMAPNEKHV</sequence>
<dbReference type="SUPFAM" id="SSF48264">
    <property type="entry name" value="Cytochrome P450"/>
    <property type="match status" value="1"/>
</dbReference>
<dbReference type="GO" id="GO:0016705">
    <property type="term" value="F:oxidoreductase activity, acting on paired donors, with incorporation or reduction of molecular oxygen"/>
    <property type="evidence" value="ECO:0007669"/>
    <property type="project" value="InterPro"/>
</dbReference>
<evidence type="ECO:0000256" key="3">
    <source>
        <dbReference type="ARBA" id="ARBA00010617"/>
    </source>
</evidence>
<dbReference type="RefSeq" id="XP_018163179.1">
    <property type="nucleotide sequence ID" value="XM_018298363.1"/>
</dbReference>
<dbReference type="GO" id="GO:0020037">
    <property type="term" value="F:heme binding"/>
    <property type="evidence" value="ECO:0007669"/>
    <property type="project" value="InterPro"/>
</dbReference>
<dbReference type="EMBL" id="LTAN01000002">
    <property type="protein sequence ID" value="OBR14662.1"/>
    <property type="molecule type" value="Genomic_DNA"/>
</dbReference>
<reference evidence="12" key="1">
    <citation type="journal article" date="2017" name="BMC Genomics">
        <title>Gapless genome assembly of Colletotrichum higginsianum reveals chromosome structure and association of transposable elements with secondary metabolite gene clusters.</title>
        <authorList>
            <person name="Dallery J.-F."/>
            <person name="Lapalu N."/>
            <person name="Zampounis A."/>
            <person name="Pigne S."/>
            <person name="Luyten I."/>
            <person name="Amselem J."/>
            <person name="Wittenberg A.H.J."/>
            <person name="Zhou S."/>
            <person name="de Queiroz M.V."/>
            <person name="Robin G.P."/>
            <person name="Auger A."/>
            <person name="Hainaut M."/>
            <person name="Henrissat B."/>
            <person name="Kim K.-T."/>
            <person name="Lee Y.-H."/>
            <person name="Lespinet O."/>
            <person name="Schwartz D.C."/>
            <person name="Thon M.R."/>
            <person name="O'Connell R.J."/>
        </authorList>
    </citation>
    <scope>NUCLEOTIDE SEQUENCE [LARGE SCALE GENOMIC DNA]</scope>
    <source>
        <strain evidence="12">IMI 349063</strain>
    </source>
</reference>
<evidence type="ECO:0000256" key="8">
    <source>
        <dbReference type="ARBA" id="ARBA00023033"/>
    </source>
</evidence>
<dbReference type="VEuPathDB" id="FungiDB:CH63R_03388"/>
<keyword evidence="10" id="KW-0472">Membrane</keyword>
<evidence type="ECO:0000313" key="12">
    <source>
        <dbReference type="Proteomes" id="UP000092177"/>
    </source>
</evidence>
<proteinExistence type="inferred from homology"/>
<evidence type="ECO:0000256" key="2">
    <source>
        <dbReference type="ARBA" id="ARBA00004167"/>
    </source>
</evidence>
<keyword evidence="10" id="KW-1133">Transmembrane helix</keyword>
<evidence type="ECO:0000256" key="10">
    <source>
        <dbReference type="SAM" id="Phobius"/>
    </source>
</evidence>
<dbReference type="GO" id="GO:0004497">
    <property type="term" value="F:monooxygenase activity"/>
    <property type="evidence" value="ECO:0007669"/>
    <property type="project" value="UniProtKB-KW"/>
</dbReference>
<evidence type="ECO:0000256" key="7">
    <source>
        <dbReference type="ARBA" id="ARBA00023004"/>
    </source>
</evidence>
<evidence type="ECO:0000256" key="1">
    <source>
        <dbReference type="ARBA" id="ARBA00001971"/>
    </source>
</evidence>
<feature type="region of interest" description="Disordered" evidence="9">
    <location>
        <begin position="1"/>
        <end position="35"/>
    </location>
</feature>
<gene>
    <name evidence="11" type="ORF">CH63R_03388</name>
</gene>
<keyword evidence="5" id="KW-0479">Metal-binding</keyword>
<name>A0A1B7YRT3_COLHI</name>
<dbReference type="InterPro" id="IPR001128">
    <property type="entry name" value="Cyt_P450"/>
</dbReference>
<protein>
    <submittedName>
        <fullName evidence="11">Cytochrome P450 oxidoreductase GliF</fullName>
    </submittedName>
</protein>
<dbReference type="CDD" id="cd11041">
    <property type="entry name" value="CYP503A1-like"/>
    <property type="match status" value="1"/>
</dbReference>
<dbReference type="Proteomes" id="UP000092177">
    <property type="component" value="Chromosome 2"/>
</dbReference>
<keyword evidence="12" id="KW-1185">Reference proteome</keyword>
<keyword evidence="4" id="KW-0349">Heme</keyword>
<evidence type="ECO:0000256" key="9">
    <source>
        <dbReference type="SAM" id="MobiDB-lite"/>
    </source>
</evidence>
<comment type="similarity">
    <text evidence="3">Belongs to the cytochrome P450 family.</text>
</comment>
<evidence type="ECO:0000256" key="6">
    <source>
        <dbReference type="ARBA" id="ARBA00023002"/>
    </source>
</evidence>
<comment type="caution">
    <text evidence="11">The sequence shown here is derived from an EMBL/GenBank/DDBJ whole genome shotgun (WGS) entry which is preliminary data.</text>
</comment>
<dbReference type="GeneID" id="28862470"/>
<keyword evidence="10" id="KW-0812">Transmembrane</keyword>
<dbReference type="Gene3D" id="1.10.630.10">
    <property type="entry name" value="Cytochrome P450"/>
    <property type="match status" value="1"/>
</dbReference>
<dbReference type="PANTHER" id="PTHR46206:SF6">
    <property type="entry name" value="CYTOCHROME P450 MONOOXYGENASE AN1598-RELATED"/>
    <property type="match status" value="1"/>
</dbReference>
<keyword evidence="8" id="KW-0503">Monooxygenase</keyword>
<dbReference type="Pfam" id="PF00067">
    <property type="entry name" value="p450"/>
    <property type="match status" value="1"/>
</dbReference>
<evidence type="ECO:0000256" key="5">
    <source>
        <dbReference type="ARBA" id="ARBA00022723"/>
    </source>
</evidence>
<comment type="subcellular location">
    <subcellularLocation>
        <location evidence="2">Membrane</location>
        <topology evidence="2">Single-pass membrane protein</topology>
    </subcellularLocation>
</comment>
<dbReference type="GO" id="GO:0016020">
    <property type="term" value="C:membrane"/>
    <property type="evidence" value="ECO:0007669"/>
    <property type="project" value="UniProtKB-SubCell"/>
</dbReference>
<evidence type="ECO:0000313" key="11">
    <source>
        <dbReference type="EMBL" id="OBR14662.1"/>
    </source>
</evidence>
<organism evidence="11 12">
    <name type="scientific">Colletotrichum higginsianum (strain IMI 349063)</name>
    <name type="common">Crucifer anthracnose fungus</name>
    <dbReference type="NCBI Taxonomy" id="759273"/>
    <lineage>
        <taxon>Eukaryota</taxon>
        <taxon>Fungi</taxon>
        <taxon>Dikarya</taxon>
        <taxon>Ascomycota</taxon>
        <taxon>Pezizomycotina</taxon>
        <taxon>Sordariomycetes</taxon>
        <taxon>Hypocreomycetidae</taxon>
        <taxon>Glomerellales</taxon>
        <taxon>Glomerellaceae</taxon>
        <taxon>Colletotrichum</taxon>
        <taxon>Colletotrichum destructivum species complex</taxon>
    </lineage>
</organism>
<feature type="transmembrane region" description="Helical" evidence="10">
    <location>
        <begin position="109"/>
        <end position="129"/>
    </location>
</feature>
<evidence type="ECO:0000256" key="4">
    <source>
        <dbReference type="ARBA" id="ARBA00022617"/>
    </source>
</evidence>
<feature type="compositionally biased region" description="Polar residues" evidence="9">
    <location>
        <begin position="13"/>
        <end position="31"/>
    </location>
</feature>
<dbReference type="KEGG" id="chig:CH63R_03388"/>
<dbReference type="InterPro" id="IPR036396">
    <property type="entry name" value="Cyt_P450_sf"/>
</dbReference>
<dbReference type="GO" id="GO:0005506">
    <property type="term" value="F:iron ion binding"/>
    <property type="evidence" value="ECO:0007669"/>
    <property type="project" value="InterPro"/>
</dbReference>
<keyword evidence="6" id="KW-0560">Oxidoreductase</keyword>
<feature type="compositionally biased region" description="Basic and acidic residues" evidence="9">
    <location>
        <begin position="1"/>
        <end position="11"/>
    </location>
</feature>